<gene>
    <name evidence="2" type="ORF">BB561_002070</name>
</gene>
<dbReference type="Proteomes" id="UP000245383">
    <property type="component" value="Unassembled WGS sequence"/>
</dbReference>
<keyword evidence="3" id="KW-1185">Reference proteome</keyword>
<name>A0A2T9YS15_9FUNG</name>
<accession>A0A2T9YS15</accession>
<evidence type="ECO:0000256" key="1">
    <source>
        <dbReference type="SAM" id="Coils"/>
    </source>
</evidence>
<organism evidence="2 3">
    <name type="scientific">Smittium simulii</name>
    <dbReference type="NCBI Taxonomy" id="133385"/>
    <lineage>
        <taxon>Eukaryota</taxon>
        <taxon>Fungi</taxon>
        <taxon>Fungi incertae sedis</taxon>
        <taxon>Zoopagomycota</taxon>
        <taxon>Kickxellomycotina</taxon>
        <taxon>Harpellomycetes</taxon>
        <taxon>Harpellales</taxon>
        <taxon>Legeriomycetaceae</taxon>
        <taxon>Smittium</taxon>
    </lineage>
</organism>
<evidence type="ECO:0000313" key="2">
    <source>
        <dbReference type="EMBL" id="PVU95101.1"/>
    </source>
</evidence>
<reference evidence="2 3" key="1">
    <citation type="journal article" date="2018" name="MBio">
        <title>Comparative Genomics Reveals the Core Gene Toolbox for the Fungus-Insect Symbiosis.</title>
        <authorList>
            <person name="Wang Y."/>
            <person name="Stata M."/>
            <person name="Wang W."/>
            <person name="Stajich J.E."/>
            <person name="White M.M."/>
            <person name="Moncalvo J.M."/>
        </authorList>
    </citation>
    <scope>NUCLEOTIDE SEQUENCE [LARGE SCALE GENOMIC DNA]</scope>
    <source>
        <strain evidence="2 3">SWE-8-4</strain>
    </source>
</reference>
<feature type="coiled-coil region" evidence="1">
    <location>
        <begin position="261"/>
        <end position="306"/>
    </location>
</feature>
<evidence type="ECO:0000313" key="3">
    <source>
        <dbReference type="Proteomes" id="UP000245383"/>
    </source>
</evidence>
<sequence>MEQIQKLVARGNRAIVKNEPLLAWKAFNKALLSFNSYYHSTITSAYFNDDSSLFLANFKLYTSIWQLYISVLSCLVKTINSRAEFCLIDLPASSTKQNKDSNTISLIANTLPENEQAFVFPLNASQFLEAISSNYLPLFNDFNGIIVQLACLFLIDKDCVYKARAFAESWLANLSSHSISALENTKNSSRSEYINKELIQVFSAEKYIKADNLIRQSYIYVVDVYCFNILLAMNLFEQSNSFLSFNIFLSPEESAVMQKKLGKLNQQMHDIKQIIQQNNEQKKQALEMAELEIKEQENNAKKSAIEEPVLVADVPNKVMDTFASDLSTVTASDPRNTAKKARELKFGANTTLIKSEIINSKNLEKNHSSHLSKSRILVASKNAIYKFIKNYGLHLALIAIFVKLARFLIKKHGSQIILAKINKMFLVAANMATKITYL</sequence>
<protein>
    <submittedName>
        <fullName evidence="2">Uncharacterized protein</fullName>
    </submittedName>
</protein>
<dbReference type="EMBL" id="MBFR01000065">
    <property type="protein sequence ID" value="PVU95101.1"/>
    <property type="molecule type" value="Genomic_DNA"/>
</dbReference>
<proteinExistence type="predicted"/>
<comment type="caution">
    <text evidence="2">The sequence shown here is derived from an EMBL/GenBank/DDBJ whole genome shotgun (WGS) entry which is preliminary data.</text>
</comment>
<dbReference type="AlphaFoldDB" id="A0A2T9YS15"/>
<keyword evidence="1" id="KW-0175">Coiled coil</keyword>